<reference evidence="8" key="2">
    <citation type="submission" date="2015-07" db="EMBL/GenBank/DDBJ databases">
        <title>MeaNS - Measles Nucleotide Surveillance Program.</title>
        <authorList>
            <person name="Tran T."/>
            <person name="Druce J."/>
        </authorList>
    </citation>
    <scope>NUCLEOTIDE SEQUENCE</scope>
    <source>
        <strain evidence="8">DSM 9887</strain>
    </source>
</reference>
<dbReference type="Proteomes" id="UP000036834">
    <property type="component" value="Unassembled WGS sequence"/>
</dbReference>
<keyword evidence="4" id="KW-0804">Transcription</keyword>
<dbReference type="STRING" id="54915.ADS79_29000"/>
<evidence type="ECO:0000313" key="7">
    <source>
        <dbReference type="EMBL" id="GED68772.1"/>
    </source>
</evidence>
<keyword evidence="3 5" id="KW-0238">DNA-binding</keyword>
<dbReference type="PROSITE" id="PS50977">
    <property type="entry name" value="HTH_TETR_2"/>
    <property type="match status" value="1"/>
</dbReference>
<dbReference type="InterPro" id="IPR036271">
    <property type="entry name" value="Tet_transcr_reg_TetR-rel_C_sf"/>
</dbReference>
<keyword evidence="2" id="KW-0805">Transcription regulation</keyword>
<evidence type="ECO:0000256" key="4">
    <source>
        <dbReference type="ARBA" id="ARBA00023163"/>
    </source>
</evidence>
<gene>
    <name evidence="7" type="primary">yvaF</name>
    <name evidence="8" type="ORF">ADS79_29000</name>
    <name evidence="7" type="ORF">BRE01_24740</name>
</gene>
<feature type="domain" description="HTH tetR-type" evidence="6">
    <location>
        <begin position="1"/>
        <end position="58"/>
    </location>
</feature>
<dbReference type="InterPro" id="IPR001647">
    <property type="entry name" value="HTH_TetR"/>
</dbReference>
<dbReference type="InterPro" id="IPR050109">
    <property type="entry name" value="HTH-type_TetR-like_transc_reg"/>
</dbReference>
<keyword evidence="10" id="KW-1185">Reference proteome</keyword>
<dbReference type="PRINTS" id="PR00455">
    <property type="entry name" value="HTHTETR"/>
</dbReference>
<evidence type="ECO:0000259" key="6">
    <source>
        <dbReference type="PROSITE" id="PS50977"/>
    </source>
</evidence>
<dbReference type="GO" id="GO:0003700">
    <property type="term" value="F:DNA-binding transcription factor activity"/>
    <property type="evidence" value="ECO:0007669"/>
    <property type="project" value="TreeGrafter"/>
</dbReference>
<dbReference type="PANTHER" id="PTHR30055">
    <property type="entry name" value="HTH-TYPE TRANSCRIPTIONAL REGULATOR RUTR"/>
    <property type="match status" value="1"/>
</dbReference>
<dbReference type="PANTHER" id="PTHR30055:SF175">
    <property type="entry name" value="HTH-TYPE TRANSCRIPTIONAL REPRESSOR KSTR2"/>
    <property type="match status" value="1"/>
</dbReference>
<evidence type="ECO:0000256" key="3">
    <source>
        <dbReference type="ARBA" id="ARBA00023125"/>
    </source>
</evidence>
<proteinExistence type="predicted"/>
<dbReference type="PATRIC" id="fig|54915.3.peg.5013"/>
<dbReference type="Pfam" id="PF00440">
    <property type="entry name" value="TetR_N"/>
    <property type="match status" value="1"/>
</dbReference>
<dbReference type="EMBL" id="LGIQ01000011">
    <property type="protein sequence ID" value="KNB69878.1"/>
    <property type="molecule type" value="Genomic_DNA"/>
</dbReference>
<evidence type="ECO:0000313" key="9">
    <source>
        <dbReference type="Proteomes" id="UP000036834"/>
    </source>
</evidence>
<protein>
    <submittedName>
        <fullName evidence="7 8">Transcriptional regulator</fullName>
    </submittedName>
</protein>
<dbReference type="GO" id="GO:0000976">
    <property type="term" value="F:transcription cis-regulatory region binding"/>
    <property type="evidence" value="ECO:0007669"/>
    <property type="project" value="TreeGrafter"/>
</dbReference>
<sequence>MQERIIQCAIQEIEARGVRFTMSDLARRAAMSTKTLYTYFPSKEALITNVIEDSLQDIREREDQILHDRQMDLAEKMRQLLALVPNSFARTDLRVWFELKRYYPEQWKLIEEFNRQEWEHVRIILEQGVEQGIFRKIQLPVLIQMYTGGIEQLIDQQTASNPQMTISEALDAMIDILLGGVLATKTGEEGKK</sequence>
<dbReference type="SUPFAM" id="SSF46689">
    <property type="entry name" value="Homeodomain-like"/>
    <property type="match status" value="1"/>
</dbReference>
<dbReference type="InterPro" id="IPR009057">
    <property type="entry name" value="Homeodomain-like_sf"/>
</dbReference>
<evidence type="ECO:0000256" key="1">
    <source>
        <dbReference type="ARBA" id="ARBA00022491"/>
    </source>
</evidence>
<keyword evidence="1" id="KW-0678">Repressor</keyword>
<dbReference type="Proteomes" id="UP000319578">
    <property type="component" value="Unassembled WGS sequence"/>
</dbReference>
<reference evidence="7 10" key="3">
    <citation type="submission" date="2019-06" db="EMBL/GenBank/DDBJ databases">
        <title>Whole genome shotgun sequence of Brevibacillus reuszeri NBRC 15719.</title>
        <authorList>
            <person name="Hosoyama A."/>
            <person name="Uohara A."/>
            <person name="Ohji S."/>
            <person name="Ichikawa N."/>
        </authorList>
    </citation>
    <scope>NUCLEOTIDE SEQUENCE [LARGE SCALE GENOMIC DNA]</scope>
    <source>
        <strain evidence="7 10">NBRC 15719</strain>
    </source>
</reference>
<dbReference type="AlphaFoldDB" id="A0A0K9YMB9"/>
<dbReference type="SUPFAM" id="SSF48498">
    <property type="entry name" value="Tetracyclin repressor-like, C-terminal domain"/>
    <property type="match status" value="1"/>
</dbReference>
<feature type="DNA-binding region" description="H-T-H motif" evidence="5">
    <location>
        <begin position="21"/>
        <end position="40"/>
    </location>
</feature>
<dbReference type="OrthoDB" id="9812134at2"/>
<evidence type="ECO:0000313" key="10">
    <source>
        <dbReference type="Proteomes" id="UP000319578"/>
    </source>
</evidence>
<accession>A0A0K9YMB9</accession>
<evidence type="ECO:0000256" key="2">
    <source>
        <dbReference type="ARBA" id="ARBA00023015"/>
    </source>
</evidence>
<reference evidence="9" key="1">
    <citation type="submission" date="2015-07" db="EMBL/GenBank/DDBJ databases">
        <title>Genome sequencing project for genomic taxonomy and phylogenomics of Bacillus-like bacteria.</title>
        <authorList>
            <person name="Liu B."/>
            <person name="Wang J."/>
            <person name="Zhu Y."/>
            <person name="Liu G."/>
            <person name="Chen Q."/>
            <person name="Chen Z."/>
            <person name="Lan J."/>
            <person name="Che J."/>
            <person name="Ge C."/>
            <person name="Shi H."/>
            <person name="Pan Z."/>
            <person name="Liu X."/>
        </authorList>
    </citation>
    <scope>NUCLEOTIDE SEQUENCE [LARGE SCALE GENOMIC DNA]</scope>
    <source>
        <strain evidence="9">DSM 9887</strain>
    </source>
</reference>
<dbReference type="Gene3D" id="1.10.10.60">
    <property type="entry name" value="Homeodomain-like"/>
    <property type="match status" value="1"/>
</dbReference>
<organism evidence="8 9">
    <name type="scientific">Brevibacillus reuszeri</name>
    <dbReference type="NCBI Taxonomy" id="54915"/>
    <lineage>
        <taxon>Bacteria</taxon>
        <taxon>Bacillati</taxon>
        <taxon>Bacillota</taxon>
        <taxon>Bacilli</taxon>
        <taxon>Bacillales</taxon>
        <taxon>Paenibacillaceae</taxon>
        <taxon>Brevibacillus</taxon>
    </lineage>
</organism>
<dbReference type="RefSeq" id="WP_049741915.1">
    <property type="nucleotide sequence ID" value="NZ_BJON01000009.1"/>
</dbReference>
<evidence type="ECO:0000313" key="8">
    <source>
        <dbReference type="EMBL" id="KNB69878.1"/>
    </source>
</evidence>
<evidence type="ECO:0000256" key="5">
    <source>
        <dbReference type="PROSITE-ProRule" id="PRU00335"/>
    </source>
</evidence>
<name>A0A0K9YMB9_9BACL</name>
<dbReference type="Gene3D" id="1.10.357.10">
    <property type="entry name" value="Tetracycline Repressor, domain 2"/>
    <property type="match status" value="1"/>
</dbReference>
<dbReference type="EMBL" id="BJON01000009">
    <property type="protein sequence ID" value="GED68772.1"/>
    <property type="molecule type" value="Genomic_DNA"/>
</dbReference>
<comment type="caution">
    <text evidence="8">The sequence shown here is derived from an EMBL/GenBank/DDBJ whole genome shotgun (WGS) entry which is preliminary data.</text>
</comment>